<sequence length="258" mass="27534">MPVIPLNSANDSRLEPYRHVKDRDLTGRQGLFMAEGKVVLERLFASPLCETVSVLTTPARLEGLSVPDDAPVYIVDQAVMDAVAGFPIHRGYLALGRYAPPQSLEDILAQTGRLRVMALSAIANTDNMGGLMRNAAAFGVDAVVLDSACCDPFYRKAIRVSVGGALVVPHYRLGAGQSLLEVLNTHGLTAYALSPAGDQVLDQIVPAERSAFLLGAEGPGLRREILDTAISVQIPMHGGFDSLNVATTSGIVLYHLCR</sequence>
<keyword evidence="1 4" id="KW-0489">Methyltransferase</keyword>
<dbReference type="CDD" id="cd18095">
    <property type="entry name" value="SpoU-like_rRNA-MTase"/>
    <property type="match status" value="1"/>
</dbReference>
<dbReference type="Gene3D" id="3.40.1280.10">
    <property type="match status" value="1"/>
</dbReference>
<dbReference type="GO" id="GO:0008173">
    <property type="term" value="F:RNA methyltransferase activity"/>
    <property type="evidence" value="ECO:0007669"/>
    <property type="project" value="InterPro"/>
</dbReference>
<accession>A0A918Q1Z4</accession>
<dbReference type="PANTHER" id="PTHR43191">
    <property type="entry name" value="RRNA METHYLTRANSFERASE 3"/>
    <property type="match status" value="1"/>
</dbReference>
<dbReference type="AlphaFoldDB" id="A0A918Q1Z4"/>
<dbReference type="InterPro" id="IPR051259">
    <property type="entry name" value="rRNA_Methyltransferase"/>
</dbReference>
<evidence type="ECO:0000259" key="3">
    <source>
        <dbReference type="Pfam" id="PF00588"/>
    </source>
</evidence>
<dbReference type="GO" id="GO:0032259">
    <property type="term" value="P:methylation"/>
    <property type="evidence" value="ECO:0007669"/>
    <property type="project" value="UniProtKB-KW"/>
</dbReference>
<dbReference type="GO" id="GO:0006396">
    <property type="term" value="P:RNA processing"/>
    <property type="evidence" value="ECO:0007669"/>
    <property type="project" value="InterPro"/>
</dbReference>
<keyword evidence="5" id="KW-1185">Reference proteome</keyword>
<dbReference type="EMBL" id="BMZB01000001">
    <property type="protein sequence ID" value="GGZ27994.1"/>
    <property type="molecule type" value="Genomic_DNA"/>
</dbReference>
<dbReference type="InterPro" id="IPR029064">
    <property type="entry name" value="Ribosomal_eL30-like_sf"/>
</dbReference>
<gene>
    <name evidence="4" type="ORF">GCM10011273_12190</name>
</gene>
<dbReference type="Pfam" id="PF00588">
    <property type="entry name" value="SpoU_methylase"/>
    <property type="match status" value="1"/>
</dbReference>
<evidence type="ECO:0000313" key="4">
    <source>
        <dbReference type="EMBL" id="GGZ27994.1"/>
    </source>
</evidence>
<dbReference type="InterPro" id="IPR001537">
    <property type="entry name" value="SpoU_MeTrfase"/>
</dbReference>
<dbReference type="InterPro" id="IPR029026">
    <property type="entry name" value="tRNA_m1G_MTases_N"/>
</dbReference>
<reference evidence="4" key="1">
    <citation type="journal article" date="2014" name="Int. J. Syst. Evol. Microbiol.">
        <title>Complete genome sequence of Corynebacterium casei LMG S-19264T (=DSM 44701T), isolated from a smear-ripened cheese.</title>
        <authorList>
            <consortium name="US DOE Joint Genome Institute (JGI-PGF)"/>
            <person name="Walter F."/>
            <person name="Albersmeier A."/>
            <person name="Kalinowski J."/>
            <person name="Ruckert C."/>
        </authorList>
    </citation>
    <scope>NUCLEOTIDE SEQUENCE</scope>
    <source>
        <strain evidence="4">KCTC 32296</strain>
    </source>
</reference>
<feature type="domain" description="tRNA/rRNA methyltransferase SpoU type" evidence="3">
    <location>
        <begin position="117"/>
        <end position="254"/>
    </location>
</feature>
<dbReference type="SUPFAM" id="SSF55315">
    <property type="entry name" value="L30e-like"/>
    <property type="match status" value="1"/>
</dbReference>
<dbReference type="RefSeq" id="WP_189485495.1">
    <property type="nucleotide sequence ID" value="NZ_BMZB01000001.1"/>
</dbReference>
<evidence type="ECO:0000256" key="2">
    <source>
        <dbReference type="ARBA" id="ARBA00022679"/>
    </source>
</evidence>
<name>A0A918Q1Z4_9CAUL</name>
<protein>
    <submittedName>
        <fullName evidence="4">RNA methyltransferase</fullName>
    </submittedName>
</protein>
<evidence type="ECO:0000256" key="1">
    <source>
        <dbReference type="ARBA" id="ARBA00022603"/>
    </source>
</evidence>
<reference evidence="4" key="2">
    <citation type="submission" date="2020-09" db="EMBL/GenBank/DDBJ databases">
        <authorList>
            <person name="Sun Q."/>
            <person name="Kim S."/>
        </authorList>
    </citation>
    <scope>NUCLEOTIDE SEQUENCE</scope>
    <source>
        <strain evidence="4">KCTC 32296</strain>
    </source>
</reference>
<dbReference type="Proteomes" id="UP000662572">
    <property type="component" value="Unassembled WGS sequence"/>
</dbReference>
<evidence type="ECO:0000313" key="5">
    <source>
        <dbReference type="Proteomes" id="UP000662572"/>
    </source>
</evidence>
<proteinExistence type="predicted"/>
<dbReference type="SUPFAM" id="SSF75217">
    <property type="entry name" value="alpha/beta knot"/>
    <property type="match status" value="1"/>
</dbReference>
<dbReference type="PANTHER" id="PTHR43191:SF12">
    <property type="entry name" value="RRNA METHYLASE"/>
    <property type="match status" value="1"/>
</dbReference>
<comment type="caution">
    <text evidence="4">The sequence shown here is derived from an EMBL/GenBank/DDBJ whole genome shotgun (WGS) entry which is preliminary data.</text>
</comment>
<dbReference type="GO" id="GO:0003723">
    <property type="term" value="F:RNA binding"/>
    <property type="evidence" value="ECO:0007669"/>
    <property type="project" value="InterPro"/>
</dbReference>
<dbReference type="InterPro" id="IPR029028">
    <property type="entry name" value="Alpha/beta_knot_MTases"/>
</dbReference>
<organism evidence="4 5">
    <name type="scientific">Asticcacaulis endophyticus</name>
    <dbReference type="NCBI Taxonomy" id="1395890"/>
    <lineage>
        <taxon>Bacteria</taxon>
        <taxon>Pseudomonadati</taxon>
        <taxon>Pseudomonadota</taxon>
        <taxon>Alphaproteobacteria</taxon>
        <taxon>Caulobacterales</taxon>
        <taxon>Caulobacteraceae</taxon>
        <taxon>Asticcacaulis</taxon>
    </lineage>
</organism>
<keyword evidence="2" id="KW-0808">Transferase</keyword>